<protein>
    <submittedName>
        <fullName evidence="3">SnoaL-like domain-containing protein</fullName>
    </submittedName>
</protein>
<dbReference type="InterPro" id="IPR032710">
    <property type="entry name" value="NTF2-like_dom_sf"/>
</dbReference>
<evidence type="ECO:0000259" key="2">
    <source>
        <dbReference type="Pfam" id="PF13577"/>
    </source>
</evidence>
<evidence type="ECO:0000256" key="1">
    <source>
        <dbReference type="SAM" id="MobiDB-lite"/>
    </source>
</evidence>
<feature type="domain" description="SnoaL-like" evidence="2">
    <location>
        <begin position="15"/>
        <end position="143"/>
    </location>
</feature>
<reference evidence="3 4" key="1">
    <citation type="submission" date="2024-02" db="EMBL/GenBank/DDBJ databases">
        <title>First draft genome assembly of two strains of Seiridium cardinale.</title>
        <authorList>
            <person name="Emiliani G."/>
            <person name="Scali E."/>
        </authorList>
    </citation>
    <scope>NUCLEOTIDE SEQUENCE [LARGE SCALE GENOMIC DNA]</scope>
    <source>
        <strain evidence="3 4">BM-138-000479</strain>
    </source>
</reference>
<gene>
    <name evidence="3" type="ORF">SCAR479_09958</name>
</gene>
<dbReference type="InterPro" id="IPR037401">
    <property type="entry name" value="SnoaL-like"/>
</dbReference>
<organism evidence="3 4">
    <name type="scientific">Seiridium cardinale</name>
    <dbReference type="NCBI Taxonomy" id="138064"/>
    <lineage>
        <taxon>Eukaryota</taxon>
        <taxon>Fungi</taxon>
        <taxon>Dikarya</taxon>
        <taxon>Ascomycota</taxon>
        <taxon>Pezizomycotina</taxon>
        <taxon>Sordariomycetes</taxon>
        <taxon>Xylariomycetidae</taxon>
        <taxon>Amphisphaeriales</taxon>
        <taxon>Sporocadaceae</taxon>
        <taxon>Seiridium</taxon>
    </lineage>
</organism>
<dbReference type="Proteomes" id="UP001465668">
    <property type="component" value="Unassembled WGS sequence"/>
</dbReference>
<proteinExistence type="predicted"/>
<comment type="caution">
    <text evidence="3">The sequence shown here is derived from an EMBL/GenBank/DDBJ whole genome shotgun (WGS) entry which is preliminary data.</text>
</comment>
<evidence type="ECO:0000313" key="4">
    <source>
        <dbReference type="Proteomes" id="UP001465668"/>
    </source>
</evidence>
<evidence type="ECO:0000313" key="3">
    <source>
        <dbReference type="EMBL" id="KAK9773425.1"/>
    </source>
</evidence>
<dbReference type="Gene3D" id="3.10.450.50">
    <property type="match status" value="1"/>
</dbReference>
<keyword evidence="4" id="KW-1185">Reference proteome</keyword>
<sequence>MTSTWTLPATLSPPLGDREAILDALYRVINAFDHDDEDLLSSAFTEDSKFILSGFVMDGLAAIRKDCFDRISKLNTTHFVTNTRINIDEGGTTAKLSANALAQHYRTGTGLAEAGEASRYLAASFYMLDLVKQGNGLWKITEFNMKVAWGEGDSDIDYAVEHGAERSSGVSKDQLVLQSDYIDTGMPTSKHTMEKRCEETPGTGACDGQQEG</sequence>
<dbReference type="Pfam" id="PF13577">
    <property type="entry name" value="SnoaL_4"/>
    <property type="match status" value="1"/>
</dbReference>
<feature type="region of interest" description="Disordered" evidence="1">
    <location>
        <begin position="184"/>
        <end position="212"/>
    </location>
</feature>
<dbReference type="SUPFAM" id="SSF54427">
    <property type="entry name" value="NTF2-like"/>
    <property type="match status" value="1"/>
</dbReference>
<name>A0ABR2XIC8_9PEZI</name>
<accession>A0ABR2XIC8</accession>
<dbReference type="EMBL" id="JARVKM010000051">
    <property type="protein sequence ID" value="KAK9773425.1"/>
    <property type="molecule type" value="Genomic_DNA"/>
</dbReference>
<dbReference type="CDD" id="cd00531">
    <property type="entry name" value="NTF2_like"/>
    <property type="match status" value="1"/>
</dbReference>